<name>A0ABU7U174_9PROT</name>
<organism evidence="2 3">
    <name type="scientific">Sorlinia euscelidii</name>
    <dbReference type="NCBI Taxonomy" id="3081148"/>
    <lineage>
        <taxon>Bacteria</taxon>
        <taxon>Pseudomonadati</taxon>
        <taxon>Pseudomonadota</taxon>
        <taxon>Alphaproteobacteria</taxon>
        <taxon>Acetobacterales</taxon>
        <taxon>Acetobacteraceae</taxon>
        <taxon>Sorlinia</taxon>
    </lineage>
</organism>
<dbReference type="RefSeq" id="WP_394819526.1">
    <property type="nucleotide sequence ID" value="NZ_JAWJZY010000002.1"/>
</dbReference>
<proteinExistence type="predicted"/>
<reference evidence="2 3" key="1">
    <citation type="submission" date="2023-10" db="EMBL/GenBank/DDBJ databases">
        <title>Sorlinia euscelidii gen. nov., sp. nov., an acetic acid bacteria isolated from the gut of Euscelidius variegatus emitter.</title>
        <authorList>
            <person name="Michoud G."/>
            <person name="Marasco R."/>
            <person name="Seferji K."/>
            <person name="Gonella E."/>
            <person name="Garuglieri E."/>
            <person name="Alma A."/>
            <person name="Mapelli F."/>
            <person name="Borin S."/>
            <person name="Daffonchio D."/>
            <person name="Crotti E."/>
        </authorList>
    </citation>
    <scope>NUCLEOTIDE SEQUENCE [LARGE SCALE GENOMIC DNA]</scope>
    <source>
        <strain evidence="2 3">EV16P</strain>
    </source>
</reference>
<keyword evidence="3" id="KW-1185">Reference proteome</keyword>
<sequence>MSLKTRLAACSAAMIAGVMMPGVPLTAFAQVKPAIGKESGTASQHPPLTPMRDAEVTYAVQPKKFPKPLDVTVSFKAGGDFMRVDGPQHIATTIFNRKDHFVTLILHQQKLYNRFSPKVGLRNPFMLDLSMAFTPQGQANVAGLTCTRWAITSRYGAATACVTDDGIILSEEGVDADGVNGKLVAKQVSYRELPGSVFDVPAGYSALPVKSDKEKH</sequence>
<evidence type="ECO:0000256" key="1">
    <source>
        <dbReference type="SAM" id="SignalP"/>
    </source>
</evidence>
<feature type="chain" id="PRO_5047299374" evidence="1">
    <location>
        <begin position="30"/>
        <end position="216"/>
    </location>
</feature>
<comment type="caution">
    <text evidence="2">The sequence shown here is derived from an EMBL/GenBank/DDBJ whole genome shotgun (WGS) entry which is preliminary data.</text>
</comment>
<keyword evidence="1" id="KW-0732">Signal</keyword>
<dbReference type="Proteomes" id="UP001312908">
    <property type="component" value="Unassembled WGS sequence"/>
</dbReference>
<evidence type="ECO:0000313" key="3">
    <source>
        <dbReference type="Proteomes" id="UP001312908"/>
    </source>
</evidence>
<evidence type="ECO:0000313" key="2">
    <source>
        <dbReference type="EMBL" id="MEE8658625.1"/>
    </source>
</evidence>
<protein>
    <submittedName>
        <fullName evidence="2">DUF4412 domain-containing protein</fullName>
    </submittedName>
</protein>
<dbReference type="EMBL" id="JAWJZY010000002">
    <property type="protein sequence ID" value="MEE8658625.1"/>
    <property type="molecule type" value="Genomic_DNA"/>
</dbReference>
<accession>A0ABU7U174</accession>
<feature type="signal peptide" evidence="1">
    <location>
        <begin position="1"/>
        <end position="29"/>
    </location>
</feature>
<gene>
    <name evidence="2" type="ORF">DOFOFD_06335</name>
</gene>